<protein>
    <submittedName>
        <fullName evidence="2">Uncharacterized protein</fullName>
    </submittedName>
</protein>
<dbReference type="AlphaFoldDB" id="A0A517LRH0"/>
<evidence type="ECO:0000256" key="1">
    <source>
        <dbReference type="SAM" id="MobiDB-lite"/>
    </source>
</evidence>
<dbReference type="EMBL" id="CP042204">
    <property type="protein sequence ID" value="QDS78209.1"/>
    <property type="molecule type" value="Genomic_DNA"/>
</dbReference>
<evidence type="ECO:0000313" key="3">
    <source>
        <dbReference type="Proteomes" id="UP000316270"/>
    </source>
</evidence>
<dbReference type="Proteomes" id="UP000316270">
    <property type="component" value="Chromosome 20"/>
</dbReference>
<evidence type="ECO:0000313" key="2">
    <source>
        <dbReference type="EMBL" id="QDS78209.1"/>
    </source>
</evidence>
<proteinExistence type="predicted"/>
<name>A0A517LRH0_9PEZI</name>
<feature type="compositionally biased region" description="Low complexity" evidence="1">
    <location>
        <begin position="1"/>
        <end position="17"/>
    </location>
</feature>
<reference evidence="2 3" key="1">
    <citation type="submission" date="2019-07" db="EMBL/GenBank/DDBJ databases">
        <title>Finished genome of Venturia effusa.</title>
        <authorList>
            <person name="Young C.A."/>
            <person name="Cox M.P."/>
            <person name="Ganley A.R.D."/>
            <person name="David W.J."/>
        </authorList>
    </citation>
    <scope>NUCLEOTIDE SEQUENCE [LARGE SCALE GENOMIC DNA]</scope>
    <source>
        <strain evidence="3">albino</strain>
    </source>
</reference>
<feature type="region of interest" description="Disordered" evidence="1">
    <location>
        <begin position="1"/>
        <end position="64"/>
    </location>
</feature>
<feature type="region of interest" description="Disordered" evidence="1">
    <location>
        <begin position="345"/>
        <end position="452"/>
    </location>
</feature>
<sequence length="452" mass="50738">MHSPGSASATSPPYSASKKSKSAFKHIPDVPVASVATPPDSNSESHLSDHHSEDEQDTEEKDTPTSRFIALISKYSSQGTLAPADRVLTISPENFYKAQHALRQNKPLWAFFISKVRYDYDGQTVTLRMPSKLHEYILAGVANTIDQIIYGWRNSKDDQIKRLALRIDPVRSTPVELSPSPHSKSIAEEEGRSVVKATKSPDACYQYEDQTTFVLEVAISESNEAALVKTEEYFEKGSSGAVQTVIYVFGRNLDDNGAPRSVTLDRYRVSSARDEYGKYCGESECDYIIHSTPSPQTYEKLDLSLSDFVPQRKLEEVSKNHPDFKVPIESVPLDSFYNLAREKIRKDEKAKGQSRGKASIVWTRKRPRGTSSPSEETRPDEVVMRMKSSHPEAEYDPTEVDEHDDEHDDEHAEERQRVKKPKIGALLAPNATRSASGQNRRRSSRLCGDENV</sequence>
<feature type="compositionally biased region" description="Acidic residues" evidence="1">
    <location>
        <begin position="394"/>
        <end position="408"/>
    </location>
</feature>
<dbReference type="OrthoDB" id="3485856at2759"/>
<accession>A0A517LRH0</accession>
<keyword evidence="3" id="KW-1185">Reference proteome</keyword>
<organism evidence="2 3">
    <name type="scientific">Venturia effusa</name>
    <dbReference type="NCBI Taxonomy" id="50376"/>
    <lineage>
        <taxon>Eukaryota</taxon>
        <taxon>Fungi</taxon>
        <taxon>Dikarya</taxon>
        <taxon>Ascomycota</taxon>
        <taxon>Pezizomycotina</taxon>
        <taxon>Dothideomycetes</taxon>
        <taxon>Pleosporomycetidae</taxon>
        <taxon>Venturiales</taxon>
        <taxon>Venturiaceae</taxon>
        <taxon>Venturia</taxon>
    </lineage>
</organism>
<gene>
    <name evidence="2" type="ORF">FKW77_000710</name>
</gene>
<feature type="compositionally biased region" description="Basic and acidic residues" evidence="1">
    <location>
        <begin position="375"/>
        <end position="393"/>
    </location>
</feature>